<dbReference type="RefSeq" id="WP_004242541.1">
    <property type="nucleotide sequence ID" value="NZ_ABFCQN020000089.1"/>
</dbReference>
<organism evidence="4 7">
    <name type="scientific">Proteus mirabilis</name>
    <dbReference type="NCBI Taxonomy" id="584"/>
    <lineage>
        <taxon>Bacteria</taxon>
        <taxon>Pseudomonadati</taxon>
        <taxon>Pseudomonadota</taxon>
        <taxon>Gammaproteobacteria</taxon>
        <taxon>Enterobacterales</taxon>
        <taxon>Morganellaceae</taxon>
        <taxon>Proteus</taxon>
    </lineage>
</organism>
<accession>A0A1Z1SX96</accession>
<evidence type="ECO:0000313" key="5">
    <source>
        <dbReference type="EMBL" id="SUC18376.1"/>
    </source>
</evidence>
<reference evidence="2 6" key="1">
    <citation type="submission" date="2017-05" db="EMBL/GenBank/DDBJ databases">
        <title>Whole genome sequencing of Proteus mirabilis AR_0155.</title>
        <authorList>
            <person name="Conlan S."/>
            <person name="Thomas P.J."/>
            <person name="Mullikin J."/>
            <person name="Frank K.M."/>
            <person name="Segre J.A."/>
        </authorList>
    </citation>
    <scope>NUCLEOTIDE SEQUENCE [LARGE SCALE GENOMIC DNA]</scope>
    <source>
        <strain evidence="2 6">AR_0155</strain>
    </source>
</reference>
<sequence>MSQKPCRIILTGGPGSGKSTIINKLRRNGYSCSIEAGRAIIQDQSHIGGSALPWIDPLAFAELMLSWELRSWHDASNIDDNSKPYFYDRGIPDIAGYLHFCERPIPQHLENAIRLYRYSTTVFIAPPWKEIYLQDKERQQTFDEAVATYQAMLAIYRQYNYTLIELPKADVNQRVKFIINNITSLS</sequence>
<dbReference type="InterPro" id="IPR027417">
    <property type="entry name" value="P-loop_NTPase"/>
</dbReference>
<evidence type="ECO:0000313" key="2">
    <source>
        <dbReference type="EMBL" id="ARX35139.1"/>
    </source>
</evidence>
<evidence type="ECO:0000313" key="6">
    <source>
        <dbReference type="Proteomes" id="UP000195540"/>
    </source>
</evidence>
<evidence type="ECO:0000313" key="7">
    <source>
        <dbReference type="Proteomes" id="UP000251485"/>
    </source>
</evidence>
<keyword evidence="4" id="KW-0067">ATP-binding</keyword>
<dbReference type="Proteomes" id="UP000254191">
    <property type="component" value="Unassembled WGS sequence"/>
</dbReference>
<protein>
    <submittedName>
        <fullName evidence="2 3">ATPase</fullName>
    </submittedName>
    <submittedName>
        <fullName evidence="4">ATP-binding protein</fullName>
    </submittedName>
</protein>
<gene>
    <name evidence="2" type="ORF">AM402_13580</name>
    <name evidence="3" type="ORF">I3679_009680</name>
    <name evidence="4" type="ORF">NCTC10975_00946</name>
    <name evidence="5" type="ORF">NCTC11938_00702</name>
</gene>
<dbReference type="SUPFAM" id="SSF52540">
    <property type="entry name" value="P-loop containing nucleoside triphosphate hydrolases"/>
    <property type="match status" value="1"/>
</dbReference>
<proteinExistence type="predicted"/>
<dbReference type="Proteomes" id="UP000195540">
    <property type="component" value="Chromosome"/>
</dbReference>
<dbReference type="EMBL" id="CP021694">
    <property type="protein sequence ID" value="ARX35139.1"/>
    <property type="molecule type" value="Genomic_DNA"/>
</dbReference>
<dbReference type="AlphaFoldDB" id="A0A1Z1SX96"/>
<reference evidence="3" key="3">
    <citation type="submission" date="2021-05" db="EMBL/GenBank/DDBJ databases">
        <title>First report of NDM-5 and VEB-6 producing Proteus mirabilis isolated from blood of a sepsis patient in Kolkata, India.</title>
        <authorList>
            <person name="Halder G."/>
            <person name="Chaudhuri B."/>
            <person name="Dutta S."/>
        </authorList>
    </citation>
    <scope>NUCLEOTIDE SEQUENCE [LARGE SCALE GENOMIC DNA]</scope>
    <source>
        <strain evidence="3">7049</strain>
    </source>
</reference>
<dbReference type="EMBL" id="UGTS01000004">
    <property type="protein sequence ID" value="SUC18376.1"/>
    <property type="molecule type" value="Genomic_DNA"/>
</dbReference>
<evidence type="ECO:0000313" key="8">
    <source>
        <dbReference type="Proteomes" id="UP000254191"/>
    </source>
</evidence>
<dbReference type="Pfam" id="PF13521">
    <property type="entry name" value="AAA_28"/>
    <property type="match status" value="1"/>
</dbReference>
<evidence type="ECO:0000313" key="4">
    <source>
        <dbReference type="EMBL" id="SPY94601.1"/>
    </source>
</evidence>
<reference evidence="7 8" key="2">
    <citation type="submission" date="2018-06" db="EMBL/GenBank/DDBJ databases">
        <authorList>
            <consortium name="Pathogen Informatics"/>
            <person name="Doyle S."/>
        </authorList>
    </citation>
    <scope>NUCLEOTIDE SEQUENCE [LARGE SCALE GENOMIC DNA]</scope>
    <source>
        <strain evidence="4 7">NCTC10975</strain>
        <strain evidence="5 8">NCTC11938</strain>
    </source>
</reference>
<dbReference type="InterPro" id="IPR038727">
    <property type="entry name" value="NadR/Ttd14_AAA_dom"/>
</dbReference>
<dbReference type="Proteomes" id="UP000251485">
    <property type="component" value="Unassembled WGS sequence"/>
</dbReference>
<dbReference type="OrthoDB" id="5638848at2"/>
<feature type="domain" description="NadR/Ttd14 AAA" evidence="1">
    <location>
        <begin position="7"/>
        <end position="174"/>
    </location>
</feature>
<dbReference type="Gene3D" id="3.40.50.300">
    <property type="entry name" value="P-loop containing nucleotide triphosphate hydrolases"/>
    <property type="match status" value="1"/>
</dbReference>
<evidence type="ECO:0000313" key="3">
    <source>
        <dbReference type="EMBL" id="MEY2344285.1"/>
    </source>
</evidence>
<keyword evidence="4" id="KW-0547">Nucleotide-binding</keyword>
<name>A0A1Z1SX96_PROMI</name>
<dbReference type="EMBL" id="JADQCH020000001">
    <property type="protein sequence ID" value="MEY2344285.1"/>
    <property type="molecule type" value="Genomic_DNA"/>
</dbReference>
<evidence type="ECO:0000259" key="1">
    <source>
        <dbReference type="Pfam" id="PF13521"/>
    </source>
</evidence>
<dbReference type="EMBL" id="UAUE01000003">
    <property type="protein sequence ID" value="SPY94601.1"/>
    <property type="molecule type" value="Genomic_DNA"/>
</dbReference>
<dbReference type="GO" id="GO:0005524">
    <property type="term" value="F:ATP binding"/>
    <property type="evidence" value="ECO:0007669"/>
    <property type="project" value="UniProtKB-KW"/>
</dbReference>